<reference evidence="2 3" key="1">
    <citation type="submission" date="2020-08" db="EMBL/GenBank/DDBJ databases">
        <title>Sequencing the genomes of 1000 actinobacteria strains.</title>
        <authorList>
            <person name="Klenk H.-P."/>
        </authorList>
    </citation>
    <scope>NUCLEOTIDE SEQUENCE [LARGE SCALE GENOMIC DNA]</scope>
    <source>
        <strain evidence="2 3">DSM 45362</strain>
    </source>
</reference>
<proteinExistence type="predicted"/>
<evidence type="ECO:0000259" key="1">
    <source>
        <dbReference type="Pfam" id="PF01370"/>
    </source>
</evidence>
<dbReference type="AlphaFoldDB" id="A0A841BRG8"/>
<comment type="caution">
    <text evidence="2">The sequence shown here is derived from an EMBL/GenBank/DDBJ whole genome shotgun (WGS) entry which is preliminary data.</text>
</comment>
<dbReference type="InterPro" id="IPR036291">
    <property type="entry name" value="NAD(P)-bd_dom_sf"/>
</dbReference>
<dbReference type="Proteomes" id="UP000587527">
    <property type="component" value="Unassembled WGS sequence"/>
</dbReference>
<keyword evidence="3" id="KW-1185">Reference proteome</keyword>
<feature type="domain" description="NAD-dependent epimerase/dehydratase" evidence="1">
    <location>
        <begin position="6"/>
        <end position="206"/>
    </location>
</feature>
<gene>
    <name evidence="2" type="ORF">F4553_005026</name>
</gene>
<evidence type="ECO:0000313" key="3">
    <source>
        <dbReference type="Proteomes" id="UP000587527"/>
    </source>
</evidence>
<dbReference type="Pfam" id="PF01370">
    <property type="entry name" value="Epimerase"/>
    <property type="match status" value="1"/>
</dbReference>
<dbReference type="RefSeq" id="WP_184839850.1">
    <property type="nucleotide sequence ID" value="NZ_JACHMN010000002.1"/>
</dbReference>
<dbReference type="SUPFAM" id="SSF51735">
    <property type="entry name" value="NAD(P)-binding Rossmann-fold domains"/>
    <property type="match status" value="1"/>
</dbReference>
<organism evidence="2 3">
    <name type="scientific">Allocatelliglobosispora scoriae</name>
    <dbReference type="NCBI Taxonomy" id="643052"/>
    <lineage>
        <taxon>Bacteria</taxon>
        <taxon>Bacillati</taxon>
        <taxon>Actinomycetota</taxon>
        <taxon>Actinomycetes</taxon>
        <taxon>Micromonosporales</taxon>
        <taxon>Micromonosporaceae</taxon>
        <taxon>Allocatelliglobosispora</taxon>
    </lineage>
</organism>
<dbReference type="InterPro" id="IPR001509">
    <property type="entry name" value="Epimerase_deHydtase"/>
</dbReference>
<dbReference type="EMBL" id="JACHMN010000002">
    <property type="protein sequence ID" value="MBB5871647.1"/>
    <property type="molecule type" value="Genomic_DNA"/>
</dbReference>
<accession>A0A841BRG8</accession>
<sequence length="308" mass="32442">MGKHVVVGAGPIGTAVAGLLVTAGHDVSVVTRRGTQVAGATAVAANASDAAVLSRHAAGADALYNCANPPQYHTWPEIWPPLAAALLSAAESSGAVLATMSCLYGYGPVTVPMTEEMPLVATTVKGGIRAKMWHDALALHQAGRIRATEVRASDYLGYRVNGFLGDVVLTRTANGRTGYALGDPGQPHSWTTIGDAANALVIAAATESAWGHAWHAPTAPAISMRAAAERANELIGAPRPTVREVPRPVLWSAGIVVPMARAMREMQYQFQRPFILDSSHTERTFGIAPTPLDESLRKTAELYRSAPR</sequence>
<protein>
    <submittedName>
        <fullName evidence="2">Nucleoside-diphosphate-sugar epimerase</fullName>
    </submittedName>
</protein>
<name>A0A841BRG8_9ACTN</name>
<evidence type="ECO:0000313" key="2">
    <source>
        <dbReference type="EMBL" id="MBB5871647.1"/>
    </source>
</evidence>
<dbReference type="Gene3D" id="3.40.50.720">
    <property type="entry name" value="NAD(P)-binding Rossmann-like Domain"/>
    <property type="match status" value="1"/>
</dbReference>